<dbReference type="RefSeq" id="WP_070393032.1">
    <property type="nucleotide sequence ID" value="NZ_CP017599.1"/>
</dbReference>
<keyword evidence="1" id="KW-0812">Transmembrane</keyword>
<reference evidence="3" key="1">
    <citation type="submission" date="2016-10" db="EMBL/GenBank/DDBJ databases">
        <title>Comparative genomics uncovers the prolific and rare metabolic potential of the cyanobacterial genus Moorea.</title>
        <authorList>
            <person name="Leao T."/>
            <person name="Castelao G."/>
            <person name="Korobeynikov A."/>
            <person name="Monroe E.A."/>
            <person name="Podell S."/>
            <person name="Glukhov E."/>
            <person name="Allen E."/>
            <person name="Gerwick W.H."/>
            <person name="Gerwick L."/>
        </authorList>
    </citation>
    <scope>NUCLEOTIDE SEQUENCE [LARGE SCALE GENOMIC DNA]</scope>
    <source>
        <strain evidence="3">PAL-8-15-08-1</strain>
    </source>
</reference>
<dbReference type="Proteomes" id="UP000177870">
    <property type="component" value="Chromosome"/>
</dbReference>
<organism evidence="2 3">
    <name type="scientific">Moorena producens PAL-8-15-08-1</name>
    <dbReference type="NCBI Taxonomy" id="1458985"/>
    <lineage>
        <taxon>Bacteria</taxon>
        <taxon>Bacillati</taxon>
        <taxon>Cyanobacteriota</taxon>
        <taxon>Cyanophyceae</taxon>
        <taxon>Coleofasciculales</taxon>
        <taxon>Coleofasciculaceae</taxon>
        <taxon>Moorena</taxon>
    </lineage>
</organism>
<keyword evidence="1" id="KW-1133">Transmembrane helix</keyword>
<keyword evidence="1" id="KW-0472">Membrane</keyword>
<dbReference type="EMBL" id="CP017599">
    <property type="protein sequence ID" value="AOX00579.1"/>
    <property type="molecule type" value="Genomic_DNA"/>
</dbReference>
<evidence type="ECO:0000313" key="2">
    <source>
        <dbReference type="EMBL" id="AOX00579.1"/>
    </source>
</evidence>
<feature type="transmembrane region" description="Helical" evidence="1">
    <location>
        <begin position="21"/>
        <end position="43"/>
    </location>
</feature>
<sequence length="117" mass="12200">MKIEYLEFTEQTKTETDQIKGALAPLLVSAGIGAASGAAFQVASNAISGRRLSDGVFQAAAGGAVTGMFSPVSTIWKPIKFAQPWIQGYRRGIEPKSVWRPMVGGGAGGLLHGALSH</sequence>
<evidence type="ECO:0000256" key="1">
    <source>
        <dbReference type="SAM" id="Phobius"/>
    </source>
</evidence>
<dbReference type="AlphaFoldDB" id="A0A1D8TSG8"/>
<proteinExistence type="predicted"/>
<evidence type="ECO:0000313" key="3">
    <source>
        <dbReference type="Proteomes" id="UP000177870"/>
    </source>
</evidence>
<gene>
    <name evidence="2" type="ORF">BJP34_15010</name>
</gene>
<accession>A0A1D8TSG8</accession>
<protein>
    <submittedName>
        <fullName evidence="2">Uncharacterized protein</fullName>
    </submittedName>
</protein>
<dbReference type="KEGG" id="mpro:BJP34_15010"/>
<name>A0A1D8TSG8_9CYAN</name>